<dbReference type="SMART" id="SM00479">
    <property type="entry name" value="EXOIII"/>
    <property type="match status" value="1"/>
</dbReference>
<dbReference type="PANTHER" id="PTHR30562:SF10">
    <property type="entry name" value="EXCINUCLEASE CHO"/>
    <property type="match status" value="1"/>
</dbReference>
<keyword evidence="2" id="KW-0228">DNA excision</keyword>
<keyword evidence="1" id="KW-0227">DNA damage</keyword>
<evidence type="ECO:0000313" key="11">
    <source>
        <dbReference type="EMBL" id="MCW3484773.1"/>
    </source>
</evidence>
<dbReference type="InterPro" id="IPR047296">
    <property type="entry name" value="GIY-YIG_UvrC_Cho"/>
</dbReference>
<dbReference type="RefSeq" id="WP_264730633.1">
    <property type="nucleotide sequence ID" value="NZ_JAPDNR010000001.1"/>
</dbReference>
<keyword evidence="12" id="KW-1185">Reference proteome</keyword>
<dbReference type="InterPro" id="IPR012337">
    <property type="entry name" value="RNaseH-like_sf"/>
</dbReference>
<dbReference type="InterPro" id="IPR050066">
    <property type="entry name" value="UvrABC_protein_C"/>
</dbReference>
<evidence type="ECO:0000259" key="10">
    <source>
        <dbReference type="PROSITE" id="PS50164"/>
    </source>
</evidence>
<evidence type="ECO:0000256" key="6">
    <source>
        <dbReference type="ARBA" id="ARBA00023236"/>
    </source>
</evidence>
<keyword evidence="11" id="KW-0540">Nuclease</keyword>
<dbReference type="PROSITE" id="PS50164">
    <property type="entry name" value="GIY_YIG"/>
    <property type="match status" value="1"/>
</dbReference>
<dbReference type="SMART" id="SM00465">
    <property type="entry name" value="GIYc"/>
    <property type="match status" value="1"/>
</dbReference>
<evidence type="ECO:0000313" key="12">
    <source>
        <dbReference type="Proteomes" id="UP001207742"/>
    </source>
</evidence>
<proteinExistence type="predicted"/>
<dbReference type="SUPFAM" id="SSF82771">
    <property type="entry name" value="GIY-YIG endonuclease"/>
    <property type="match status" value="1"/>
</dbReference>
<sequence>MYAIVDIETTGGHASANAITEVAIFLYDGSGITHHYQTLVNPGIPIPYYITGLTGITDSMVADAPPFEAVAPMIYDLLRDRIFVAHNVNFDYSFLKHQLGLSGFDLQTKKLCTVRLGRKIFPGLRSYSLGNFCRYLNIVVNDRHRAGGDAAATVQLFERLLANDREQVIAGALKAGSKEQFLPPNLPPEQVKNLPDVPGVYYFHDEKDKVVYVGKAKDLKKRVNSHFTGHSTSRQRQNFLRTIHRISYQETATELMAGILESVEIKRLWPAYNSAQKRVEFRYGFYLFPDQEGYLRLAIEKKRKHTSPVHSFNMLIDGHRLLRALIREFDLCPKLCFLQKGTGTCAGITAGTCHGACEKKEAPESYNERMKAAIAFLQEQQPSVTIVDKGRTTGEKSCILLEKGRFYGMGYLPAHIDTAEVENFREYLTPYPENEVIIGLLRSYTGNGRQLSGTVSAQA</sequence>
<keyword evidence="6" id="KW-0742">SOS response</keyword>
<dbReference type="Gene3D" id="3.30.420.10">
    <property type="entry name" value="Ribonuclease H-like superfamily/Ribonuclease H"/>
    <property type="match status" value="1"/>
</dbReference>
<dbReference type="CDD" id="cd06127">
    <property type="entry name" value="DEDDh"/>
    <property type="match status" value="1"/>
</dbReference>
<keyword evidence="5" id="KW-0234">DNA repair</keyword>
<keyword evidence="11" id="KW-0269">Exonuclease</keyword>
<evidence type="ECO:0000256" key="8">
    <source>
        <dbReference type="ARBA" id="ARBA00042138"/>
    </source>
</evidence>
<evidence type="ECO:0000256" key="2">
    <source>
        <dbReference type="ARBA" id="ARBA00022769"/>
    </source>
</evidence>
<protein>
    <recommendedName>
        <fullName evidence="7">Excinuclease cho</fullName>
    </recommendedName>
    <alternativeName>
        <fullName evidence="9">Endonuclease cho</fullName>
    </alternativeName>
    <alternativeName>
        <fullName evidence="8">UvrC homolog protein</fullName>
    </alternativeName>
</protein>
<dbReference type="SUPFAM" id="SSF53098">
    <property type="entry name" value="Ribonuclease H-like"/>
    <property type="match status" value="1"/>
</dbReference>
<dbReference type="InterPro" id="IPR036397">
    <property type="entry name" value="RNaseH_sf"/>
</dbReference>
<organism evidence="11 12">
    <name type="scientific">Chitinophaga nivalis</name>
    <dbReference type="NCBI Taxonomy" id="2991709"/>
    <lineage>
        <taxon>Bacteria</taxon>
        <taxon>Pseudomonadati</taxon>
        <taxon>Bacteroidota</taxon>
        <taxon>Chitinophagia</taxon>
        <taxon>Chitinophagales</taxon>
        <taxon>Chitinophagaceae</taxon>
        <taxon>Chitinophaga</taxon>
    </lineage>
</organism>
<dbReference type="Pfam" id="PF00929">
    <property type="entry name" value="RNase_T"/>
    <property type="match status" value="1"/>
</dbReference>
<evidence type="ECO:0000256" key="9">
    <source>
        <dbReference type="ARBA" id="ARBA00042732"/>
    </source>
</evidence>
<dbReference type="EMBL" id="JAPDNS010000001">
    <property type="protein sequence ID" value="MCW3484773.1"/>
    <property type="molecule type" value="Genomic_DNA"/>
</dbReference>
<reference evidence="11 12" key="1">
    <citation type="submission" date="2022-10" db="EMBL/GenBank/DDBJ databases">
        <title>Chitinophaga nivalis PC15 sp. nov., isolated from Pyeongchang county, South Korea.</title>
        <authorList>
            <person name="Trinh H.N."/>
        </authorList>
    </citation>
    <scope>NUCLEOTIDE SEQUENCE [LARGE SCALE GENOMIC DNA]</scope>
    <source>
        <strain evidence="11 12">PC14</strain>
    </source>
</reference>
<dbReference type="InterPro" id="IPR013520">
    <property type="entry name" value="Ribonucl_H"/>
</dbReference>
<keyword evidence="3" id="KW-0378">Hydrolase</keyword>
<evidence type="ECO:0000256" key="3">
    <source>
        <dbReference type="ARBA" id="ARBA00022801"/>
    </source>
</evidence>
<evidence type="ECO:0000256" key="5">
    <source>
        <dbReference type="ARBA" id="ARBA00023204"/>
    </source>
</evidence>
<gene>
    <name evidence="11" type="ORF">OL497_12750</name>
</gene>
<dbReference type="CDD" id="cd10434">
    <property type="entry name" value="GIY-YIG_UvrC_Cho"/>
    <property type="match status" value="1"/>
</dbReference>
<dbReference type="Pfam" id="PF01541">
    <property type="entry name" value="GIY-YIG"/>
    <property type="match status" value="1"/>
</dbReference>
<dbReference type="PANTHER" id="PTHR30562">
    <property type="entry name" value="UVRC/OXIDOREDUCTASE"/>
    <property type="match status" value="1"/>
</dbReference>
<dbReference type="InterPro" id="IPR035901">
    <property type="entry name" value="GIY-YIG_endonuc_sf"/>
</dbReference>
<dbReference type="Gene3D" id="3.40.1440.10">
    <property type="entry name" value="GIY-YIG endonuclease"/>
    <property type="match status" value="1"/>
</dbReference>
<dbReference type="InterPro" id="IPR006054">
    <property type="entry name" value="DnaQ"/>
</dbReference>
<comment type="caution">
    <text evidence="11">The sequence shown here is derived from an EMBL/GenBank/DDBJ whole genome shotgun (WGS) entry which is preliminary data.</text>
</comment>
<dbReference type="Proteomes" id="UP001207742">
    <property type="component" value="Unassembled WGS sequence"/>
</dbReference>
<evidence type="ECO:0000256" key="1">
    <source>
        <dbReference type="ARBA" id="ARBA00022763"/>
    </source>
</evidence>
<dbReference type="NCBIfam" id="TIGR00573">
    <property type="entry name" value="dnaq"/>
    <property type="match status" value="1"/>
</dbReference>
<keyword evidence="4" id="KW-0267">Excision nuclease</keyword>
<accession>A0ABT3ILD4</accession>
<evidence type="ECO:0000256" key="7">
    <source>
        <dbReference type="ARBA" id="ARBA00040756"/>
    </source>
</evidence>
<dbReference type="InterPro" id="IPR000305">
    <property type="entry name" value="GIY-YIG_endonuc"/>
</dbReference>
<name>A0ABT3ILD4_9BACT</name>
<dbReference type="GO" id="GO:0004527">
    <property type="term" value="F:exonuclease activity"/>
    <property type="evidence" value="ECO:0007669"/>
    <property type="project" value="UniProtKB-KW"/>
</dbReference>
<feature type="domain" description="GIY-YIG" evidence="10">
    <location>
        <begin position="196"/>
        <end position="274"/>
    </location>
</feature>
<evidence type="ECO:0000256" key="4">
    <source>
        <dbReference type="ARBA" id="ARBA00022881"/>
    </source>
</evidence>